<sequence>MGSCCGIASESGIASHNELASSTAPPPQPTRGRWPGFMGAVHHEEVTPKRSGGLSFTSSFLAKKLSFTRRGGTDTASLYSSAVVAAPSTAPLAASHSADTLAASAHARDVSVKATPQHGTSGKVRDLLLPDLYYISASSSSSLLANDDNAEGVISARRDGEEQSSLVEVSQPTQSFAGDAHTYSELDVTSEWEPSSFDRTGRRPERRGRSGSDRGRLRQLLIREAEVRASLTTMYTYQHQRCLTNVAKEHLIAVHSSMWQLNLRKFTVLHMCWITAMENVTRKELAHACWAERAALVRRVASFKIPPPPPPSARKDTMRDIAASDAVKREDSLPHASNSYMTADLTSSEEAVEGDTLNVCSPPARASSSMTLLSSPQHQLSVFGRSRAASAGVFRTFHSTP</sequence>
<keyword evidence="3" id="KW-1185">Reference proteome</keyword>
<feature type="region of interest" description="Disordered" evidence="1">
    <location>
        <begin position="188"/>
        <end position="214"/>
    </location>
</feature>
<dbReference type="Proteomes" id="UP000419144">
    <property type="component" value="Unassembled WGS sequence"/>
</dbReference>
<feature type="compositionally biased region" description="Basic and acidic residues" evidence="1">
    <location>
        <begin position="199"/>
        <end position="214"/>
    </location>
</feature>
<proteinExistence type="predicted"/>
<dbReference type="EMBL" id="BLBS01000001">
    <property type="protein sequence ID" value="GET85371.1"/>
    <property type="molecule type" value="Genomic_DNA"/>
</dbReference>
<comment type="caution">
    <text evidence="2">The sequence shown here is derived from an EMBL/GenBank/DDBJ whole genome shotgun (WGS) entry which is preliminary data.</text>
</comment>
<evidence type="ECO:0000313" key="3">
    <source>
        <dbReference type="Proteomes" id="UP000419144"/>
    </source>
</evidence>
<organism evidence="2 3">
    <name type="scientific">Leishmania tarentolae</name>
    <name type="common">Sauroleishmania tarentolae</name>
    <dbReference type="NCBI Taxonomy" id="5689"/>
    <lineage>
        <taxon>Eukaryota</taxon>
        <taxon>Discoba</taxon>
        <taxon>Euglenozoa</taxon>
        <taxon>Kinetoplastea</taxon>
        <taxon>Metakinetoplastina</taxon>
        <taxon>Trypanosomatida</taxon>
        <taxon>Trypanosomatidae</taxon>
        <taxon>Leishmaniinae</taxon>
        <taxon>Leishmania</taxon>
        <taxon>lizard Leishmania</taxon>
    </lineage>
</organism>
<reference evidence="2" key="1">
    <citation type="submission" date="2019-11" db="EMBL/GenBank/DDBJ databases">
        <title>Leishmania tarentolae CDS.</title>
        <authorList>
            <person name="Goto Y."/>
            <person name="Yamagishi J."/>
        </authorList>
    </citation>
    <scope>NUCLEOTIDE SEQUENCE [LARGE SCALE GENOMIC DNA]</scope>
    <source>
        <strain evidence="2">Parrot Tar II</strain>
    </source>
</reference>
<protein>
    <submittedName>
        <fullName evidence="2">Uncharacterized protein</fullName>
    </submittedName>
</protein>
<name>A0A640K891_LEITA</name>
<gene>
    <name evidence="2" type="ORF">LtaPh_0101700</name>
</gene>
<dbReference type="AlphaFoldDB" id="A0A640K891"/>
<accession>A0A640K891</accession>
<dbReference type="VEuPathDB" id="TriTrypDB:LtaPh_0101700"/>
<evidence type="ECO:0000313" key="2">
    <source>
        <dbReference type="EMBL" id="GET85371.1"/>
    </source>
</evidence>
<feature type="region of interest" description="Disordered" evidence="1">
    <location>
        <begin position="17"/>
        <end position="36"/>
    </location>
</feature>
<evidence type="ECO:0000256" key="1">
    <source>
        <dbReference type="SAM" id="MobiDB-lite"/>
    </source>
</evidence>
<dbReference type="OrthoDB" id="265489at2759"/>